<reference evidence="2" key="1">
    <citation type="submission" date="2022-08" db="EMBL/GenBank/DDBJ databases">
        <title>Reclassification of Massilia species as members of the genera Telluria, Duganella, Pseudoduganella, Mokoshia gen. nov. and Zemynaea gen. nov. using orthogonal and non-orthogonal genome-based approaches.</title>
        <authorList>
            <person name="Bowman J.P."/>
        </authorList>
    </citation>
    <scope>NUCLEOTIDE SEQUENCE</scope>
    <source>
        <strain evidence="2">LMG 11547</strain>
    </source>
</reference>
<feature type="transmembrane region" description="Helical" evidence="1">
    <location>
        <begin position="232"/>
        <end position="257"/>
    </location>
</feature>
<feature type="transmembrane region" description="Helical" evidence="1">
    <location>
        <begin position="205"/>
        <end position="226"/>
    </location>
</feature>
<proteinExistence type="predicted"/>
<name>A0ABT2BX21_9BURK</name>
<organism evidence="2 3">
    <name type="scientific">Telluria mixta</name>
    <dbReference type="NCBI Taxonomy" id="34071"/>
    <lineage>
        <taxon>Bacteria</taxon>
        <taxon>Pseudomonadati</taxon>
        <taxon>Pseudomonadota</taxon>
        <taxon>Betaproteobacteria</taxon>
        <taxon>Burkholderiales</taxon>
        <taxon>Oxalobacteraceae</taxon>
        <taxon>Telluria group</taxon>
        <taxon>Telluria</taxon>
    </lineage>
</organism>
<keyword evidence="1" id="KW-1133">Transmembrane helix</keyword>
<comment type="caution">
    <text evidence="2">The sequence shown here is derived from an EMBL/GenBank/DDBJ whole genome shotgun (WGS) entry which is preliminary data.</text>
</comment>
<keyword evidence="1" id="KW-0812">Transmembrane</keyword>
<dbReference type="EMBL" id="JANUHC010000003">
    <property type="protein sequence ID" value="MCS0629688.1"/>
    <property type="molecule type" value="Genomic_DNA"/>
</dbReference>
<keyword evidence="1" id="KW-0472">Membrane</keyword>
<feature type="transmembrane region" description="Helical" evidence="1">
    <location>
        <begin position="171"/>
        <end position="193"/>
    </location>
</feature>
<dbReference type="RefSeq" id="WP_259448813.1">
    <property type="nucleotide sequence ID" value="NZ_CP119520.1"/>
</dbReference>
<sequence>MANSSAIRVFSSGGVASTPTSDTRAVQARGNELETALHLLETEAAAFAKTIVVDPAARMEYTNKTKAAVAELIELVRQRKITPHEAACTANAMRNQIMMLARSRLSDFGAALSTNMKANGYPLSLLEAKYSSKRFGRVFSSLTQAERDLVWIDIVHAAGRSNPAVNLRVKWFGMAGRTFLVTSLAFAVYNVTTAPDHERQAVKEGVNIAGGAIGGAIGSVAALALVSNPAGWVVGVAMFVGAMGAGIGSSELFDYFWPER</sequence>
<evidence type="ECO:0000313" key="2">
    <source>
        <dbReference type="EMBL" id="MCS0629688.1"/>
    </source>
</evidence>
<keyword evidence="3" id="KW-1185">Reference proteome</keyword>
<evidence type="ECO:0000313" key="3">
    <source>
        <dbReference type="Proteomes" id="UP001165263"/>
    </source>
</evidence>
<dbReference type="Proteomes" id="UP001165263">
    <property type="component" value="Unassembled WGS sequence"/>
</dbReference>
<gene>
    <name evidence="2" type="ORF">NX786_10125</name>
</gene>
<accession>A0ABT2BX21</accession>
<evidence type="ECO:0000256" key="1">
    <source>
        <dbReference type="SAM" id="Phobius"/>
    </source>
</evidence>
<protein>
    <submittedName>
        <fullName evidence="2">Uncharacterized protein</fullName>
    </submittedName>
</protein>